<feature type="transmembrane region" description="Helical" evidence="5">
    <location>
        <begin position="481"/>
        <end position="503"/>
    </location>
</feature>
<comment type="caution">
    <text evidence="8">The sequence shown here is derived from an EMBL/GenBank/DDBJ whole genome shotgun (WGS) entry which is preliminary data.</text>
</comment>
<evidence type="ECO:0000259" key="6">
    <source>
        <dbReference type="Pfam" id="PF02931"/>
    </source>
</evidence>
<keyword evidence="9" id="KW-1185">Reference proteome</keyword>
<dbReference type="PROSITE" id="PS00236">
    <property type="entry name" value="NEUROTR_ION_CHANNEL"/>
    <property type="match status" value="1"/>
</dbReference>
<keyword evidence="5" id="KW-0813">Transport</keyword>
<dbReference type="Gene3D" id="2.70.170.10">
    <property type="entry name" value="Neurotransmitter-gated ion-channel ligand-binding domain"/>
    <property type="match status" value="1"/>
</dbReference>
<protein>
    <submittedName>
        <fullName evidence="8">Uncharacterized protein</fullName>
    </submittedName>
</protein>
<comment type="subcellular location">
    <subcellularLocation>
        <location evidence="1">Membrane</location>
        <topology evidence="1">Multi-pass membrane protein</topology>
    </subcellularLocation>
</comment>
<dbReference type="Gene3D" id="1.20.58.390">
    <property type="entry name" value="Neurotransmitter-gated ion-channel transmembrane domain"/>
    <property type="match status" value="1"/>
</dbReference>
<feature type="signal peptide" evidence="5">
    <location>
        <begin position="1"/>
        <end position="22"/>
    </location>
</feature>
<feature type="transmembrane region" description="Helical" evidence="5">
    <location>
        <begin position="255"/>
        <end position="272"/>
    </location>
</feature>
<comment type="similarity">
    <text evidence="5">Belongs to the ligand-gated ion channel (TC 1.A.9) family.</text>
</comment>
<organism evidence="8 9">
    <name type="scientific">Plakobranchus ocellatus</name>
    <dbReference type="NCBI Taxonomy" id="259542"/>
    <lineage>
        <taxon>Eukaryota</taxon>
        <taxon>Metazoa</taxon>
        <taxon>Spiralia</taxon>
        <taxon>Lophotrochozoa</taxon>
        <taxon>Mollusca</taxon>
        <taxon>Gastropoda</taxon>
        <taxon>Heterobranchia</taxon>
        <taxon>Euthyneura</taxon>
        <taxon>Panpulmonata</taxon>
        <taxon>Sacoglossa</taxon>
        <taxon>Placobranchoidea</taxon>
        <taxon>Plakobranchidae</taxon>
        <taxon>Plakobranchus</taxon>
    </lineage>
</organism>
<gene>
    <name evidence="8" type="ORF">PoB_007156200</name>
</gene>
<dbReference type="AlphaFoldDB" id="A0AAV4DLA0"/>
<keyword evidence="5" id="KW-0732">Signal</keyword>
<keyword evidence="3 5" id="KW-1133">Transmembrane helix</keyword>
<dbReference type="SUPFAM" id="SSF63712">
    <property type="entry name" value="Nicotinic receptor ligand binding domain-like"/>
    <property type="match status" value="1"/>
</dbReference>
<dbReference type="InterPro" id="IPR036719">
    <property type="entry name" value="Neuro-gated_channel_TM_sf"/>
</dbReference>
<evidence type="ECO:0000259" key="7">
    <source>
        <dbReference type="Pfam" id="PF02932"/>
    </source>
</evidence>
<keyword evidence="5" id="KW-0406">Ion transport</keyword>
<dbReference type="CDD" id="cd18989">
    <property type="entry name" value="LGIC_ECD_cation"/>
    <property type="match status" value="1"/>
</dbReference>
<dbReference type="Pfam" id="PF02932">
    <property type="entry name" value="Neur_chan_memb"/>
    <property type="match status" value="1"/>
</dbReference>
<dbReference type="InterPro" id="IPR018000">
    <property type="entry name" value="Neurotransmitter_ion_chnl_CS"/>
</dbReference>
<dbReference type="CDD" id="cd19051">
    <property type="entry name" value="LGIC_TM_cation"/>
    <property type="match status" value="1"/>
</dbReference>
<accession>A0AAV4DLA0</accession>
<dbReference type="Pfam" id="PF02931">
    <property type="entry name" value="Neur_chan_LBD"/>
    <property type="match status" value="1"/>
</dbReference>
<reference evidence="8 9" key="1">
    <citation type="journal article" date="2021" name="Elife">
        <title>Chloroplast acquisition without the gene transfer in kleptoplastic sea slugs, Plakobranchus ocellatus.</title>
        <authorList>
            <person name="Maeda T."/>
            <person name="Takahashi S."/>
            <person name="Yoshida T."/>
            <person name="Shimamura S."/>
            <person name="Takaki Y."/>
            <person name="Nagai Y."/>
            <person name="Toyoda A."/>
            <person name="Suzuki Y."/>
            <person name="Arimoto A."/>
            <person name="Ishii H."/>
            <person name="Satoh N."/>
            <person name="Nishiyama T."/>
            <person name="Hasebe M."/>
            <person name="Maruyama T."/>
            <person name="Minagawa J."/>
            <person name="Obokata J."/>
            <person name="Shigenobu S."/>
        </authorList>
    </citation>
    <scope>NUCLEOTIDE SEQUENCE [LARGE SCALE GENOMIC DNA]</scope>
</reference>
<keyword evidence="4 5" id="KW-0472">Membrane</keyword>
<dbReference type="SUPFAM" id="SSF90112">
    <property type="entry name" value="Neurotransmitter-gated ion-channel transmembrane pore"/>
    <property type="match status" value="1"/>
</dbReference>
<keyword evidence="2 5" id="KW-0812">Transmembrane</keyword>
<feature type="chain" id="PRO_5043108228" evidence="5">
    <location>
        <begin position="23"/>
        <end position="504"/>
    </location>
</feature>
<feature type="domain" description="Neurotransmitter-gated ion-channel ligand-binding" evidence="6">
    <location>
        <begin position="30"/>
        <end position="223"/>
    </location>
</feature>
<dbReference type="InterPro" id="IPR006202">
    <property type="entry name" value="Neur_chan_lig-bd"/>
</dbReference>
<dbReference type="GO" id="GO:0005230">
    <property type="term" value="F:extracellular ligand-gated monoatomic ion channel activity"/>
    <property type="evidence" value="ECO:0007669"/>
    <property type="project" value="InterPro"/>
</dbReference>
<evidence type="ECO:0000313" key="8">
    <source>
        <dbReference type="EMBL" id="GFO45057.1"/>
    </source>
</evidence>
<feature type="transmembrane region" description="Helical" evidence="5">
    <location>
        <begin position="284"/>
        <end position="309"/>
    </location>
</feature>
<dbReference type="Proteomes" id="UP000735302">
    <property type="component" value="Unassembled WGS sequence"/>
</dbReference>
<name>A0AAV4DLA0_9GAST</name>
<dbReference type="EMBL" id="BLXT01007988">
    <property type="protein sequence ID" value="GFO45057.1"/>
    <property type="molecule type" value="Genomic_DNA"/>
</dbReference>
<dbReference type="InterPro" id="IPR006201">
    <property type="entry name" value="Neur_channel"/>
</dbReference>
<evidence type="ECO:0000313" key="9">
    <source>
        <dbReference type="Proteomes" id="UP000735302"/>
    </source>
</evidence>
<sequence length="504" mass="56021">MIGARLTVFAIGLFFIPATVTAQTYNQSAELLTNLFNGYDRDIRPLQNQSGTVNVNEKDQTISVRTALLLSWMDELLTWTPQDYGNLEVINPGVDRTWLPPLNLAGQINDIQALVDTSIVTPIRVRYSGSVAWFTNVRLVQTCKMDMTYFPNDEHICLFEIYTLMYTTDQVNLILASSGPGLSSFVENGEWELKAASWATSTYNVNTDVYQVINMSLTIKRRPRFFLLNLLFPTLALSFLNILVFVLPADSGEKVGYSITVLLSVMLIMGVTTDSMPASSQLPLITQFLASLVAVSVLSVVATVIALFVHHKVEEESKEQVKTMSILSVWKEKIARKFFKPSTPQQVYPIEPQRETNHSNDKTCRPSTRGSCKTAGIVLSNGPTAQDSDTSTEVAIDKETMAKTESGNGQKCQNNFLPAQEVRPKSGVGGLWFRGKTGLNDEKNTLSNKSDKAKDSDNACTVNNKGKTSTFLTLMLVNLDLIFFWVFLITWLMVTMGFSIAIFT</sequence>
<dbReference type="InterPro" id="IPR036734">
    <property type="entry name" value="Neur_chan_lig-bd_sf"/>
</dbReference>
<dbReference type="GO" id="GO:0016020">
    <property type="term" value="C:membrane"/>
    <property type="evidence" value="ECO:0007669"/>
    <property type="project" value="UniProtKB-SubCell"/>
</dbReference>
<dbReference type="PANTHER" id="PTHR18945">
    <property type="entry name" value="NEUROTRANSMITTER GATED ION CHANNEL"/>
    <property type="match status" value="1"/>
</dbReference>
<dbReference type="InterPro" id="IPR038050">
    <property type="entry name" value="Neuro_actylchol_rec"/>
</dbReference>
<proteinExistence type="inferred from homology"/>
<dbReference type="PRINTS" id="PR00252">
    <property type="entry name" value="NRIONCHANNEL"/>
</dbReference>
<evidence type="ECO:0000256" key="3">
    <source>
        <dbReference type="ARBA" id="ARBA00022989"/>
    </source>
</evidence>
<evidence type="ECO:0000256" key="2">
    <source>
        <dbReference type="ARBA" id="ARBA00022692"/>
    </source>
</evidence>
<keyword evidence="5" id="KW-0407">Ion channel</keyword>
<feature type="transmembrane region" description="Helical" evidence="5">
    <location>
        <begin position="225"/>
        <end position="248"/>
    </location>
</feature>
<dbReference type="GO" id="GO:0004888">
    <property type="term" value="F:transmembrane signaling receptor activity"/>
    <property type="evidence" value="ECO:0007669"/>
    <property type="project" value="InterPro"/>
</dbReference>
<evidence type="ECO:0000256" key="5">
    <source>
        <dbReference type="RuleBase" id="RU000687"/>
    </source>
</evidence>
<feature type="domain" description="Neurotransmitter-gated ion-channel transmembrane" evidence="7">
    <location>
        <begin position="231"/>
        <end position="497"/>
    </location>
</feature>
<evidence type="ECO:0000256" key="1">
    <source>
        <dbReference type="ARBA" id="ARBA00004141"/>
    </source>
</evidence>
<dbReference type="InterPro" id="IPR006029">
    <property type="entry name" value="Neurotrans-gated_channel_TM"/>
</dbReference>
<evidence type="ECO:0000256" key="4">
    <source>
        <dbReference type="ARBA" id="ARBA00023136"/>
    </source>
</evidence>